<sequence length="110" mass="12306">MIRRMDRHERIRFTDIAADGFDPAVYGKSMAELMAEIHGRDQEGVWLVGVEVFRRLYGAVGFGPLVAVTRWPGVRQGLDLAYRLFAKQRLRLTGRCDAGACEAPDRGPAT</sequence>
<dbReference type="PANTHER" id="PTHR34290:SF2">
    <property type="entry name" value="OS04G0668800 PROTEIN"/>
    <property type="match status" value="1"/>
</dbReference>
<gene>
    <name evidence="1" type="ORF">Pla108_20930</name>
</gene>
<comment type="caution">
    <text evidence="1">The sequence shown here is derived from an EMBL/GenBank/DDBJ whole genome shotgun (WGS) entry which is preliminary data.</text>
</comment>
<evidence type="ECO:0000313" key="1">
    <source>
        <dbReference type="EMBL" id="TWT97939.1"/>
    </source>
</evidence>
<protein>
    <recommendedName>
        <fullName evidence="3">DUF393 domain-containing protein</fullName>
    </recommendedName>
</protein>
<dbReference type="EMBL" id="SJPR01000002">
    <property type="protein sequence ID" value="TWT97939.1"/>
    <property type="molecule type" value="Genomic_DNA"/>
</dbReference>
<dbReference type="Proteomes" id="UP000317421">
    <property type="component" value="Unassembled WGS sequence"/>
</dbReference>
<dbReference type="InterPro" id="IPR044691">
    <property type="entry name" value="DCC1_Trx"/>
</dbReference>
<keyword evidence="2" id="KW-1185">Reference proteome</keyword>
<organism evidence="1 2">
    <name type="scientific">Botrimarina colliarenosi</name>
    <dbReference type="NCBI Taxonomy" id="2528001"/>
    <lineage>
        <taxon>Bacteria</taxon>
        <taxon>Pseudomonadati</taxon>
        <taxon>Planctomycetota</taxon>
        <taxon>Planctomycetia</taxon>
        <taxon>Pirellulales</taxon>
        <taxon>Lacipirellulaceae</taxon>
        <taxon>Botrimarina</taxon>
    </lineage>
</organism>
<dbReference type="GO" id="GO:0015035">
    <property type="term" value="F:protein-disulfide reductase activity"/>
    <property type="evidence" value="ECO:0007669"/>
    <property type="project" value="InterPro"/>
</dbReference>
<proteinExistence type="predicted"/>
<dbReference type="AlphaFoldDB" id="A0A5C6AEA4"/>
<accession>A0A5C6AEA4</accession>
<dbReference type="PANTHER" id="PTHR34290">
    <property type="entry name" value="SI:CH73-390P7.2"/>
    <property type="match status" value="1"/>
</dbReference>
<evidence type="ECO:0000313" key="2">
    <source>
        <dbReference type="Proteomes" id="UP000317421"/>
    </source>
</evidence>
<name>A0A5C6AEA4_9BACT</name>
<dbReference type="Pfam" id="PF04134">
    <property type="entry name" value="DCC1-like"/>
    <property type="match status" value="1"/>
</dbReference>
<reference evidence="1 2" key="1">
    <citation type="submission" date="2019-02" db="EMBL/GenBank/DDBJ databases">
        <title>Deep-cultivation of Planctomycetes and their phenomic and genomic characterization uncovers novel biology.</title>
        <authorList>
            <person name="Wiegand S."/>
            <person name="Jogler M."/>
            <person name="Boedeker C."/>
            <person name="Pinto D."/>
            <person name="Vollmers J."/>
            <person name="Rivas-Marin E."/>
            <person name="Kohn T."/>
            <person name="Peeters S.H."/>
            <person name="Heuer A."/>
            <person name="Rast P."/>
            <person name="Oberbeckmann S."/>
            <person name="Bunk B."/>
            <person name="Jeske O."/>
            <person name="Meyerdierks A."/>
            <person name="Storesund J.E."/>
            <person name="Kallscheuer N."/>
            <person name="Luecker S."/>
            <person name="Lage O.M."/>
            <person name="Pohl T."/>
            <person name="Merkel B.J."/>
            <person name="Hornburger P."/>
            <person name="Mueller R.-W."/>
            <person name="Bruemmer F."/>
            <person name="Labrenz M."/>
            <person name="Spormann A.M."/>
            <person name="Op Den Camp H."/>
            <person name="Overmann J."/>
            <person name="Amann R."/>
            <person name="Jetten M.S.M."/>
            <person name="Mascher T."/>
            <person name="Medema M.H."/>
            <person name="Devos D.P."/>
            <person name="Kaster A.-K."/>
            <person name="Ovreas L."/>
            <person name="Rohde M."/>
            <person name="Galperin M.Y."/>
            <person name="Jogler C."/>
        </authorList>
    </citation>
    <scope>NUCLEOTIDE SEQUENCE [LARGE SCALE GENOMIC DNA]</scope>
    <source>
        <strain evidence="1 2">Pla108</strain>
    </source>
</reference>
<dbReference type="OrthoDB" id="1260738at2"/>
<dbReference type="InterPro" id="IPR007263">
    <property type="entry name" value="DCC1-like"/>
</dbReference>
<evidence type="ECO:0008006" key="3">
    <source>
        <dbReference type="Google" id="ProtNLM"/>
    </source>
</evidence>